<dbReference type="InterPro" id="IPR039604">
    <property type="entry name" value="Bfr1"/>
</dbReference>
<dbReference type="OrthoDB" id="2195113at2759"/>
<feature type="region of interest" description="Disordered" evidence="2">
    <location>
        <begin position="91"/>
        <end position="123"/>
    </location>
</feature>
<keyword evidence="1" id="KW-0175">Coiled coil</keyword>
<dbReference type="GO" id="GO:0005783">
    <property type="term" value="C:endoplasmic reticulum"/>
    <property type="evidence" value="ECO:0007669"/>
    <property type="project" value="TreeGrafter"/>
</dbReference>
<organism evidence="3 4">
    <name type="scientific">Fomitopsis schrenkii</name>
    <name type="common">Brown rot fungus</name>
    <dbReference type="NCBI Taxonomy" id="2126942"/>
    <lineage>
        <taxon>Eukaryota</taxon>
        <taxon>Fungi</taxon>
        <taxon>Dikarya</taxon>
        <taxon>Basidiomycota</taxon>
        <taxon>Agaricomycotina</taxon>
        <taxon>Agaricomycetes</taxon>
        <taxon>Polyporales</taxon>
        <taxon>Fomitopsis</taxon>
    </lineage>
</organism>
<dbReference type="GO" id="GO:0042175">
    <property type="term" value="C:nuclear outer membrane-endoplasmic reticulum membrane network"/>
    <property type="evidence" value="ECO:0007669"/>
    <property type="project" value="TreeGrafter"/>
</dbReference>
<dbReference type="AlphaFoldDB" id="S8DRR0"/>
<sequence>MAAAKSKTSSANGASKKAKPAAISASNGNSANGSVSPAPAPATPVEAPFEFATYGPGKPEKSAYEKEQEQIKAQIDALQAKVSAVREKINIATKPGGNNDKRNALRAELDSTRDQQSTTKQSRAKVFDQLKVIQESVQKKIKDLNAAKAKAPFKTVDEVDDRIQHLDRQVDSGNLKLGDEKRALAEISQLKRTRRIVEGFQAEQESIESDRARADELRKQLDDPEAKAASERYDQLKAELDEMKKEGDELAANRNKLFDERNKHSADLDVLYARKRESAQRFRDANDKYFSKVNEERARRAERARAQRAAEEEAKKKELAEQIREEAEVPAYQTQIEDCQTLVDYFSGKTPAATLSTEKEEKAVVGVPKLEIRKVEAAPGEGLVARKKKGDDEGDYFVAKSRKSQKGQKGAKPTPAPAAESQTSDASSSQGQLHVPLPTLSALLSLSITPPTSTADVPRVVEDLKAKKAWFLENQARVTAENKQKAEARIQQLIGKSEKVDVPLPDELTPPNGGGEHPAEPAPTPASTDAPSTAVPNEAVVDNLEGVEEEQNGEADHS</sequence>
<protein>
    <recommendedName>
        <fullName evidence="5">Nuclear segregation protein Bfr1</fullName>
    </recommendedName>
</protein>
<name>S8DRR0_FOMSC</name>
<keyword evidence="4" id="KW-1185">Reference proteome</keyword>
<dbReference type="HOGENOM" id="CLU_023943_0_0_1"/>
<reference evidence="3 4" key="1">
    <citation type="journal article" date="2012" name="Science">
        <title>The Paleozoic origin of enzymatic lignin decomposition reconstructed from 31 fungal genomes.</title>
        <authorList>
            <person name="Floudas D."/>
            <person name="Binder M."/>
            <person name="Riley R."/>
            <person name="Barry K."/>
            <person name="Blanchette R.A."/>
            <person name="Henrissat B."/>
            <person name="Martinez A.T."/>
            <person name="Otillar R."/>
            <person name="Spatafora J.W."/>
            <person name="Yadav J.S."/>
            <person name="Aerts A."/>
            <person name="Benoit I."/>
            <person name="Boyd A."/>
            <person name="Carlson A."/>
            <person name="Copeland A."/>
            <person name="Coutinho P.M."/>
            <person name="de Vries R.P."/>
            <person name="Ferreira P."/>
            <person name="Findley K."/>
            <person name="Foster B."/>
            <person name="Gaskell J."/>
            <person name="Glotzer D."/>
            <person name="Gorecki P."/>
            <person name="Heitman J."/>
            <person name="Hesse C."/>
            <person name="Hori C."/>
            <person name="Igarashi K."/>
            <person name="Jurgens J.A."/>
            <person name="Kallen N."/>
            <person name="Kersten P."/>
            <person name="Kohler A."/>
            <person name="Kuees U."/>
            <person name="Kumar T.K.A."/>
            <person name="Kuo A."/>
            <person name="LaButti K."/>
            <person name="Larrondo L.F."/>
            <person name="Lindquist E."/>
            <person name="Ling A."/>
            <person name="Lombard V."/>
            <person name="Lucas S."/>
            <person name="Lundell T."/>
            <person name="Martin R."/>
            <person name="McLaughlin D.J."/>
            <person name="Morgenstern I."/>
            <person name="Morin E."/>
            <person name="Murat C."/>
            <person name="Nagy L.G."/>
            <person name="Nolan M."/>
            <person name="Ohm R.A."/>
            <person name="Patyshakuliyeva A."/>
            <person name="Rokas A."/>
            <person name="Ruiz-Duenas F.J."/>
            <person name="Sabat G."/>
            <person name="Salamov A."/>
            <person name="Samejima M."/>
            <person name="Schmutz J."/>
            <person name="Slot J.C."/>
            <person name="St John F."/>
            <person name="Stenlid J."/>
            <person name="Sun H."/>
            <person name="Sun S."/>
            <person name="Syed K."/>
            <person name="Tsang A."/>
            <person name="Wiebenga A."/>
            <person name="Young D."/>
            <person name="Pisabarro A."/>
            <person name="Eastwood D.C."/>
            <person name="Martin F."/>
            <person name="Cullen D."/>
            <person name="Grigoriev I.V."/>
            <person name="Hibbett D.S."/>
        </authorList>
    </citation>
    <scope>NUCLEOTIDE SEQUENCE</scope>
    <source>
        <strain evidence="4">FP-58527</strain>
    </source>
</reference>
<feature type="compositionally biased region" description="Polar residues" evidence="2">
    <location>
        <begin position="1"/>
        <end position="13"/>
    </location>
</feature>
<accession>S8DRR0</accession>
<dbReference type="InParanoid" id="S8DRR0"/>
<feature type="region of interest" description="Disordered" evidence="2">
    <location>
        <begin position="1"/>
        <end position="68"/>
    </location>
</feature>
<feature type="region of interest" description="Disordered" evidence="2">
    <location>
        <begin position="479"/>
        <end position="558"/>
    </location>
</feature>
<evidence type="ECO:0000313" key="3">
    <source>
        <dbReference type="EMBL" id="EPS95357.1"/>
    </source>
</evidence>
<dbReference type="PANTHER" id="PTHR31027:SF2">
    <property type="entry name" value="LEBERCILIN DOMAIN-CONTAINING PROTEIN"/>
    <property type="match status" value="1"/>
</dbReference>
<evidence type="ECO:0000256" key="2">
    <source>
        <dbReference type="SAM" id="MobiDB-lite"/>
    </source>
</evidence>
<dbReference type="eggNOG" id="ENOG502QRKP">
    <property type="taxonomic scope" value="Eukaryota"/>
</dbReference>
<feature type="compositionally biased region" description="Low complexity" evidence="2">
    <location>
        <begin position="525"/>
        <end position="536"/>
    </location>
</feature>
<dbReference type="GO" id="GO:0003729">
    <property type="term" value="F:mRNA binding"/>
    <property type="evidence" value="ECO:0007669"/>
    <property type="project" value="TreeGrafter"/>
</dbReference>
<dbReference type="GO" id="GO:0008298">
    <property type="term" value="P:intracellular mRNA localization"/>
    <property type="evidence" value="ECO:0007669"/>
    <property type="project" value="TreeGrafter"/>
</dbReference>
<dbReference type="GO" id="GO:1990904">
    <property type="term" value="C:ribonucleoprotein complex"/>
    <property type="evidence" value="ECO:0007669"/>
    <property type="project" value="TreeGrafter"/>
</dbReference>
<feature type="compositionally biased region" description="Basic and acidic residues" evidence="2">
    <location>
        <begin position="99"/>
        <end position="113"/>
    </location>
</feature>
<dbReference type="EMBL" id="KE504209">
    <property type="protein sequence ID" value="EPS95357.1"/>
    <property type="molecule type" value="Genomic_DNA"/>
</dbReference>
<feature type="region of interest" description="Disordered" evidence="2">
    <location>
        <begin position="202"/>
        <end position="229"/>
    </location>
</feature>
<dbReference type="Proteomes" id="UP000015241">
    <property type="component" value="Unassembled WGS sequence"/>
</dbReference>
<evidence type="ECO:0000256" key="1">
    <source>
        <dbReference type="SAM" id="Coils"/>
    </source>
</evidence>
<feature type="compositionally biased region" description="Polar residues" evidence="2">
    <location>
        <begin position="420"/>
        <end position="432"/>
    </location>
</feature>
<evidence type="ECO:0000313" key="4">
    <source>
        <dbReference type="Proteomes" id="UP000015241"/>
    </source>
</evidence>
<feature type="compositionally biased region" description="Acidic residues" evidence="2">
    <location>
        <begin position="545"/>
        <end position="558"/>
    </location>
</feature>
<feature type="compositionally biased region" description="Basic and acidic residues" evidence="2">
    <location>
        <begin position="58"/>
        <end position="68"/>
    </location>
</feature>
<feature type="compositionally biased region" description="Basic and acidic residues" evidence="2">
    <location>
        <begin position="208"/>
        <end position="229"/>
    </location>
</feature>
<feature type="region of interest" description="Disordered" evidence="2">
    <location>
        <begin position="376"/>
        <end position="434"/>
    </location>
</feature>
<proteinExistence type="predicted"/>
<evidence type="ECO:0008006" key="5">
    <source>
        <dbReference type="Google" id="ProtNLM"/>
    </source>
</evidence>
<dbReference type="STRING" id="743788.S8DRR0"/>
<gene>
    <name evidence="3" type="ORF">FOMPIDRAFT_1168736</name>
</gene>
<feature type="compositionally biased region" description="Low complexity" evidence="2">
    <location>
        <begin position="20"/>
        <end position="52"/>
    </location>
</feature>
<dbReference type="PANTHER" id="PTHR31027">
    <property type="entry name" value="NUCLEAR SEGREGATION PROTEIN BFR1"/>
    <property type="match status" value="1"/>
</dbReference>
<dbReference type="FunCoup" id="S8DRR0">
    <property type="interactions" value="20"/>
</dbReference>
<feature type="coiled-coil region" evidence="1">
    <location>
        <begin position="294"/>
        <end position="329"/>
    </location>
</feature>